<dbReference type="RefSeq" id="WP_304181865.1">
    <property type="nucleotide sequence ID" value="NZ_DRGM01000099.1"/>
</dbReference>
<dbReference type="InterPro" id="IPR003594">
    <property type="entry name" value="HATPase_dom"/>
</dbReference>
<dbReference type="InterPro" id="IPR003661">
    <property type="entry name" value="HisK_dim/P_dom"/>
</dbReference>
<dbReference type="Gene3D" id="3.30.565.10">
    <property type="entry name" value="Histidine kinase-like ATPase, C-terminal domain"/>
    <property type="match status" value="1"/>
</dbReference>
<name>A0A7V1GE73_9GAMM</name>
<dbReference type="InterPro" id="IPR005467">
    <property type="entry name" value="His_kinase_dom"/>
</dbReference>
<dbReference type="CDD" id="cd00082">
    <property type="entry name" value="HisKA"/>
    <property type="match status" value="1"/>
</dbReference>
<keyword evidence="3" id="KW-0597">Phosphoprotein</keyword>
<reference evidence="5" key="1">
    <citation type="journal article" date="2020" name="mSystems">
        <title>Genome- and Community-Level Interaction Insights into Carbon Utilization and Element Cycling Functions of Hydrothermarchaeota in Hydrothermal Sediment.</title>
        <authorList>
            <person name="Zhou Z."/>
            <person name="Liu Y."/>
            <person name="Xu W."/>
            <person name="Pan J."/>
            <person name="Luo Z.H."/>
            <person name="Li M."/>
        </authorList>
    </citation>
    <scope>NUCLEOTIDE SEQUENCE [LARGE SCALE GENOMIC DNA]</scope>
    <source>
        <strain evidence="5">HyVt-346</strain>
    </source>
</reference>
<feature type="domain" description="Histidine kinase" evidence="4">
    <location>
        <begin position="69"/>
        <end position="316"/>
    </location>
</feature>
<dbReference type="InterPro" id="IPR036890">
    <property type="entry name" value="HATPase_C_sf"/>
</dbReference>
<evidence type="ECO:0000256" key="1">
    <source>
        <dbReference type="ARBA" id="ARBA00000085"/>
    </source>
</evidence>
<dbReference type="EC" id="2.7.13.3" evidence="2"/>
<comment type="caution">
    <text evidence="5">The sequence shown here is derived from an EMBL/GenBank/DDBJ whole genome shotgun (WGS) entry which is preliminary data.</text>
</comment>
<sequence length="318" mass="35705">MTLTDDNYREAFLREKVARQQAEQLLEDKSRVLFALNQELQKKVVALEHQHGLFIQAEKMATLGTLCAGVAHEINNPLAYAMSNIESLHSSNNTVYRLLEMNQQVLDRTISDSELIAQLNQLTEQQSLLSLRDDIHELLADSSQGLRRINHTVRNLLDFARPKDNEKQLVDMTDAVKNAVKLLLNQLGHCEVKCNYQPVPMTWCNLAAINQVMVNLLINAKHACDELSDTQAIITVTVAFADQQICITVSDNGCGMSEHVKAHIFDPFFTTKPVGTGTGMGMTLVYAMVHDHQGEIEIDSQQGQGTQIHCFFPILRHE</sequence>
<evidence type="ECO:0000256" key="3">
    <source>
        <dbReference type="ARBA" id="ARBA00022553"/>
    </source>
</evidence>
<dbReference type="PANTHER" id="PTHR43065">
    <property type="entry name" value="SENSOR HISTIDINE KINASE"/>
    <property type="match status" value="1"/>
</dbReference>
<evidence type="ECO:0000256" key="2">
    <source>
        <dbReference type="ARBA" id="ARBA00012438"/>
    </source>
</evidence>
<dbReference type="PANTHER" id="PTHR43065:SF50">
    <property type="entry name" value="HISTIDINE KINASE"/>
    <property type="match status" value="1"/>
</dbReference>
<dbReference type="SUPFAM" id="SSF55874">
    <property type="entry name" value="ATPase domain of HSP90 chaperone/DNA topoisomerase II/histidine kinase"/>
    <property type="match status" value="1"/>
</dbReference>
<accession>A0A7V1GE73</accession>
<dbReference type="PROSITE" id="PS50109">
    <property type="entry name" value="HIS_KIN"/>
    <property type="match status" value="1"/>
</dbReference>
<dbReference type="InterPro" id="IPR004358">
    <property type="entry name" value="Sig_transdc_His_kin-like_C"/>
</dbReference>
<dbReference type="Gene3D" id="1.10.287.130">
    <property type="match status" value="1"/>
</dbReference>
<proteinExistence type="predicted"/>
<dbReference type="AlphaFoldDB" id="A0A7V1GE73"/>
<gene>
    <name evidence="5" type="ORF">ENH88_09250</name>
</gene>
<dbReference type="GO" id="GO:0000155">
    <property type="term" value="F:phosphorelay sensor kinase activity"/>
    <property type="evidence" value="ECO:0007669"/>
    <property type="project" value="InterPro"/>
</dbReference>
<protein>
    <recommendedName>
        <fullName evidence="2">histidine kinase</fullName>
        <ecNumber evidence="2">2.7.13.3</ecNumber>
    </recommendedName>
</protein>
<evidence type="ECO:0000259" key="4">
    <source>
        <dbReference type="PROSITE" id="PS50109"/>
    </source>
</evidence>
<dbReference type="Pfam" id="PF02518">
    <property type="entry name" value="HATPase_c"/>
    <property type="match status" value="1"/>
</dbReference>
<dbReference type="EMBL" id="DRGM01000099">
    <property type="protein sequence ID" value="HEA16611.1"/>
    <property type="molecule type" value="Genomic_DNA"/>
</dbReference>
<organism evidence="5">
    <name type="scientific">Pseudoalteromonas prydzensis</name>
    <dbReference type="NCBI Taxonomy" id="182141"/>
    <lineage>
        <taxon>Bacteria</taxon>
        <taxon>Pseudomonadati</taxon>
        <taxon>Pseudomonadota</taxon>
        <taxon>Gammaproteobacteria</taxon>
        <taxon>Alteromonadales</taxon>
        <taxon>Pseudoalteromonadaceae</taxon>
        <taxon>Pseudoalteromonas</taxon>
    </lineage>
</organism>
<comment type="catalytic activity">
    <reaction evidence="1">
        <text>ATP + protein L-histidine = ADP + protein N-phospho-L-histidine.</text>
        <dbReference type="EC" id="2.7.13.3"/>
    </reaction>
</comment>
<dbReference type="PRINTS" id="PR00344">
    <property type="entry name" value="BCTRLSENSOR"/>
</dbReference>
<dbReference type="InterPro" id="IPR036097">
    <property type="entry name" value="HisK_dim/P_sf"/>
</dbReference>
<evidence type="ECO:0000313" key="5">
    <source>
        <dbReference type="EMBL" id="HEA16611.1"/>
    </source>
</evidence>
<dbReference type="Proteomes" id="UP000886188">
    <property type="component" value="Unassembled WGS sequence"/>
</dbReference>
<dbReference type="SUPFAM" id="SSF47384">
    <property type="entry name" value="Homodimeric domain of signal transducing histidine kinase"/>
    <property type="match status" value="1"/>
</dbReference>
<dbReference type="SMART" id="SM00387">
    <property type="entry name" value="HATPase_c"/>
    <property type="match status" value="1"/>
</dbReference>